<dbReference type="RefSeq" id="WP_171437154.1">
    <property type="nucleotide sequence ID" value="NZ_JABFJV010000196.1"/>
</dbReference>
<proteinExistence type="predicted"/>
<evidence type="ECO:0000313" key="2">
    <source>
        <dbReference type="EMBL" id="NOK36984.1"/>
    </source>
</evidence>
<evidence type="ECO:0000256" key="1">
    <source>
        <dbReference type="SAM" id="SignalP"/>
    </source>
</evidence>
<comment type="caution">
    <text evidence="2">The sequence shown here is derived from an EMBL/GenBank/DDBJ whole genome shotgun (WGS) entry which is preliminary data.</text>
</comment>
<dbReference type="Proteomes" id="UP000563426">
    <property type="component" value="Unassembled WGS sequence"/>
</dbReference>
<dbReference type="InterPro" id="IPR029055">
    <property type="entry name" value="Ntn_hydrolases_N"/>
</dbReference>
<dbReference type="EMBL" id="JABFJV010000196">
    <property type="protein sequence ID" value="NOK36984.1"/>
    <property type="molecule type" value="Genomic_DNA"/>
</dbReference>
<dbReference type="AlphaFoldDB" id="A0A7Y4NTW0"/>
<keyword evidence="1" id="KW-0732">Signal</keyword>
<sequence length="339" mass="35744">MKTFKRSLLAASCLMFASTSAIAAAPTGKANPRLMGTRAIVACDAVEKSCGVASISFPAGISGLVPYGRPDVAVASMFYPSVDDAEAIIARTDVGDTAQAAIDYVFTVDPYADYRQLAAVKLNPDGTITVGQQTGAESASQRCAVKGANFVVQANNQTTASICAAMATGFQQAQGSLPQRLLASLKAGAAVGHDNNGERSGVIRVWSSENEAVFYTKVLADAVVHTSRTALKDLEVEMNRYQAGVAAPYASDLIPLDAETAKVVKTALYKAGFYADKSSTGVMDGTWDAAAEQALEAFNWNTLFFLKPTVVVNGQRKIDGPLVNYLRNVDPKAFTSSEL</sequence>
<reference evidence="2 3" key="1">
    <citation type="submission" date="2020-05" db="EMBL/GenBank/DDBJ databases">
        <authorList>
            <person name="Whitworth D."/>
        </authorList>
    </citation>
    <scope>NUCLEOTIDE SEQUENCE [LARGE SCALE GENOMIC DNA]</scope>
    <source>
        <strain evidence="2 3">AB043B</strain>
    </source>
</reference>
<name>A0A7Y4NTW0_9BACT</name>
<evidence type="ECO:0000313" key="3">
    <source>
        <dbReference type="Proteomes" id="UP000563426"/>
    </source>
</evidence>
<dbReference type="Pfam" id="PF06267">
    <property type="entry name" value="DUF1028"/>
    <property type="match status" value="1"/>
</dbReference>
<dbReference type="SUPFAM" id="SSF56235">
    <property type="entry name" value="N-terminal nucleophile aminohydrolases (Ntn hydrolases)"/>
    <property type="match status" value="1"/>
</dbReference>
<gene>
    <name evidence="2" type="ORF">HMI49_27645</name>
</gene>
<dbReference type="PANTHER" id="PTHR39328">
    <property type="entry name" value="BLL2871 PROTEIN"/>
    <property type="match status" value="1"/>
</dbReference>
<keyword evidence="3" id="KW-1185">Reference proteome</keyword>
<dbReference type="PANTHER" id="PTHR39328:SF1">
    <property type="entry name" value="BLL2871 PROTEIN"/>
    <property type="match status" value="1"/>
</dbReference>
<protein>
    <submittedName>
        <fullName evidence="2">DUF1028 domain-containing protein</fullName>
    </submittedName>
</protein>
<organism evidence="2 3">
    <name type="scientific">Corallococcus exercitus</name>
    <dbReference type="NCBI Taxonomy" id="2316736"/>
    <lineage>
        <taxon>Bacteria</taxon>
        <taxon>Pseudomonadati</taxon>
        <taxon>Myxococcota</taxon>
        <taxon>Myxococcia</taxon>
        <taxon>Myxococcales</taxon>
        <taxon>Cystobacterineae</taxon>
        <taxon>Myxococcaceae</taxon>
        <taxon>Corallococcus</taxon>
    </lineage>
</organism>
<accession>A0A7Y4NTW0</accession>
<feature type="chain" id="PRO_5031208151" evidence="1">
    <location>
        <begin position="24"/>
        <end position="339"/>
    </location>
</feature>
<feature type="signal peptide" evidence="1">
    <location>
        <begin position="1"/>
        <end position="23"/>
    </location>
</feature>
<dbReference type="InterPro" id="IPR010430">
    <property type="entry name" value="DUF1028"/>
</dbReference>
<dbReference type="Gene3D" id="3.60.20.10">
    <property type="entry name" value="Glutamine Phosphoribosylpyrophosphate, subunit 1, domain 1"/>
    <property type="match status" value="1"/>
</dbReference>